<dbReference type="InterPro" id="IPR051932">
    <property type="entry name" value="Bact_StressResp_Reg"/>
</dbReference>
<dbReference type="Proteomes" id="UP000322139">
    <property type="component" value="Unassembled WGS sequence"/>
</dbReference>
<dbReference type="Pfam" id="PF01740">
    <property type="entry name" value="STAS"/>
    <property type="match status" value="1"/>
</dbReference>
<reference evidence="3 4" key="1">
    <citation type="submission" date="2019-08" db="EMBL/GenBank/DDBJ databases">
        <title>Bacillus genomes from the desert of Cuatro Cienegas, Coahuila.</title>
        <authorList>
            <person name="Olmedo-Alvarez G."/>
        </authorList>
    </citation>
    <scope>NUCLEOTIDE SEQUENCE [LARGE SCALE GENOMIC DNA]</scope>
    <source>
        <strain evidence="3 4">CH446_14T</strain>
    </source>
</reference>
<dbReference type="PANTHER" id="PTHR33745">
    <property type="entry name" value="RSBT ANTAGONIST PROTEIN RSBS-RELATED"/>
    <property type="match status" value="1"/>
</dbReference>
<comment type="caution">
    <text evidence="3">The sequence shown here is derived from an EMBL/GenBank/DDBJ whole genome shotgun (WGS) entry which is preliminary data.</text>
</comment>
<dbReference type="AlphaFoldDB" id="A0A5D4RRC2"/>
<evidence type="ECO:0000259" key="2">
    <source>
        <dbReference type="PROSITE" id="PS50801"/>
    </source>
</evidence>
<keyword evidence="1" id="KW-0597">Phosphoprotein</keyword>
<dbReference type="EMBL" id="VTER01000001">
    <property type="protein sequence ID" value="TYS52072.1"/>
    <property type="molecule type" value="Genomic_DNA"/>
</dbReference>
<protein>
    <submittedName>
        <fullName evidence="3">STAS domain-containing protein</fullName>
    </submittedName>
</protein>
<dbReference type="InterPro" id="IPR002645">
    <property type="entry name" value="STAS_dom"/>
</dbReference>
<organism evidence="3 4">
    <name type="scientific">Bacillus infantis</name>
    <dbReference type="NCBI Taxonomy" id="324767"/>
    <lineage>
        <taxon>Bacteria</taxon>
        <taxon>Bacillati</taxon>
        <taxon>Bacillota</taxon>
        <taxon>Bacilli</taxon>
        <taxon>Bacillales</taxon>
        <taxon>Bacillaceae</taxon>
        <taxon>Bacillus</taxon>
    </lineage>
</organism>
<accession>A0A5D4RRC2</accession>
<dbReference type="SUPFAM" id="SSF52091">
    <property type="entry name" value="SpoIIaa-like"/>
    <property type="match status" value="1"/>
</dbReference>
<evidence type="ECO:0000313" key="4">
    <source>
        <dbReference type="Proteomes" id="UP000322139"/>
    </source>
</evidence>
<dbReference type="PROSITE" id="PS50801">
    <property type="entry name" value="STAS"/>
    <property type="match status" value="1"/>
</dbReference>
<proteinExistence type="predicted"/>
<gene>
    <name evidence="3" type="ORF">FZD51_01085</name>
</gene>
<dbReference type="PANTHER" id="PTHR33745:SF3">
    <property type="entry name" value="RSBT CO-ANTAGONIST PROTEIN RSBRC"/>
    <property type="match status" value="1"/>
</dbReference>
<dbReference type="Gene3D" id="3.30.750.24">
    <property type="entry name" value="STAS domain"/>
    <property type="match status" value="1"/>
</dbReference>
<sequence>MLGELMTRELAHIGERINQEKMQIAKQVQTERFADLTDIEREEISKYETEILNLRAAFISMFGDSLIKSSKGEELSGVFENWGAETGKNLCVQGVSLDEALMDTALYRKYIWKVIKKEVLKNELAADTVFEIIETIDPLLDTAVHAFSLAYVKSYTETLNNSKKAFLELSVPVVPITDSVAILPLIGDIDTDRAQLLMEETLEKSRELGITHLILDVSGVMIVDTMVANELFKVTDALKLLGIKVIFTGIRPEIAQTMVNLGLEVDGLVFLGSLKKALTRLNKQNVL</sequence>
<feature type="domain" description="STAS" evidence="2">
    <location>
        <begin position="170"/>
        <end position="281"/>
    </location>
</feature>
<name>A0A5D4RRC2_9BACI</name>
<evidence type="ECO:0000256" key="1">
    <source>
        <dbReference type="ARBA" id="ARBA00022553"/>
    </source>
</evidence>
<dbReference type="InterPro" id="IPR036513">
    <property type="entry name" value="STAS_dom_sf"/>
</dbReference>
<dbReference type="CDD" id="cd07041">
    <property type="entry name" value="STAS_RsbR_RsbS_like"/>
    <property type="match status" value="1"/>
</dbReference>
<evidence type="ECO:0000313" key="3">
    <source>
        <dbReference type="EMBL" id="TYS52072.1"/>
    </source>
</evidence>